<evidence type="ECO:0000259" key="2">
    <source>
        <dbReference type="PROSITE" id="PS50969"/>
    </source>
</evidence>
<comment type="caution">
    <text evidence="3">The sequence shown here is derived from an EMBL/GenBank/DDBJ whole genome shotgun (WGS) entry which is preliminary data.</text>
</comment>
<dbReference type="SUPFAM" id="SSF56784">
    <property type="entry name" value="HAD-like"/>
    <property type="match status" value="1"/>
</dbReference>
<evidence type="ECO:0000313" key="4">
    <source>
        <dbReference type="Proteomes" id="UP001479436"/>
    </source>
</evidence>
<feature type="domain" description="FCP1 homology" evidence="2">
    <location>
        <begin position="123"/>
        <end position="281"/>
    </location>
</feature>
<dbReference type="InterPro" id="IPR011948">
    <property type="entry name" value="Dullard_phosphatase"/>
</dbReference>
<name>A0ABR2VSV6_9FUNG</name>
<dbReference type="PANTHER" id="PTHR12210">
    <property type="entry name" value="DULLARD PROTEIN PHOSPHATASE"/>
    <property type="match status" value="1"/>
</dbReference>
<evidence type="ECO:0000256" key="1">
    <source>
        <dbReference type="SAM" id="MobiDB-lite"/>
    </source>
</evidence>
<gene>
    <name evidence="3" type="ORF">K7432_012077</name>
</gene>
<dbReference type="Proteomes" id="UP001479436">
    <property type="component" value="Unassembled WGS sequence"/>
</dbReference>
<evidence type="ECO:0000313" key="3">
    <source>
        <dbReference type="EMBL" id="KAK9700673.1"/>
    </source>
</evidence>
<dbReference type="Pfam" id="PF03031">
    <property type="entry name" value="NIF"/>
    <property type="match status" value="1"/>
</dbReference>
<sequence>MAENLITQVSPTQLPLSITTTSDIKKDTSATTSFFSQDKKSPRILKNRLPFSLFKNFEVKKPKNHFSFFTKLVPCVRRAPRQSNKATNEKSPNVKSSEGTKTAGDNEARVSGTKVLLPPLAPEDSGRKCLVLDLDETLVHSSFKFVENADFVVPVEIDGHTHHVYVLKRPGVEEFLQRVGTKFEVVVFTASLSKYADPVMDLLDVHKSVKHRLFRESCHNHRGSYVKDLSQLGRDIRHVLIVDNSPTSYIFHPNNAVPISSWFSDLQDTELLDLIPVLEDLSLADDVMTVLNNAKDPQ</sequence>
<dbReference type="NCBIfam" id="TIGR02251">
    <property type="entry name" value="HIF-SF_euk"/>
    <property type="match status" value="1"/>
</dbReference>
<dbReference type="CDD" id="cd07521">
    <property type="entry name" value="HAD_FCP1-like"/>
    <property type="match status" value="1"/>
</dbReference>
<organism evidence="3 4">
    <name type="scientific">Basidiobolus ranarum</name>
    <dbReference type="NCBI Taxonomy" id="34480"/>
    <lineage>
        <taxon>Eukaryota</taxon>
        <taxon>Fungi</taxon>
        <taxon>Fungi incertae sedis</taxon>
        <taxon>Zoopagomycota</taxon>
        <taxon>Entomophthoromycotina</taxon>
        <taxon>Basidiobolomycetes</taxon>
        <taxon>Basidiobolales</taxon>
        <taxon>Basidiobolaceae</taxon>
        <taxon>Basidiobolus</taxon>
    </lineage>
</organism>
<accession>A0ABR2VSV6</accession>
<dbReference type="PROSITE" id="PS50969">
    <property type="entry name" value="FCP1"/>
    <property type="match status" value="1"/>
</dbReference>
<feature type="region of interest" description="Disordered" evidence="1">
    <location>
        <begin position="80"/>
        <end position="114"/>
    </location>
</feature>
<protein>
    <recommendedName>
        <fullName evidence="2">FCP1 homology domain-containing protein</fullName>
    </recommendedName>
</protein>
<dbReference type="Gene3D" id="3.40.50.1000">
    <property type="entry name" value="HAD superfamily/HAD-like"/>
    <property type="match status" value="1"/>
</dbReference>
<proteinExistence type="predicted"/>
<dbReference type="EMBL" id="JASJQH010007883">
    <property type="protein sequence ID" value="KAK9700673.1"/>
    <property type="molecule type" value="Genomic_DNA"/>
</dbReference>
<dbReference type="InterPro" id="IPR023214">
    <property type="entry name" value="HAD_sf"/>
</dbReference>
<feature type="compositionally biased region" description="Polar residues" evidence="1">
    <location>
        <begin position="81"/>
        <end position="100"/>
    </location>
</feature>
<reference evidence="3 4" key="1">
    <citation type="submission" date="2023-04" db="EMBL/GenBank/DDBJ databases">
        <title>Genome of Basidiobolus ranarum AG-B5.</title>
        <authorList>
            <person name="Stajich J.E."/>
            <person name="Carter-House D."/>
            <person name="Gryganskyi A."/>
        </authorList>
    </citation>
    <scope>NUCLEOTIDE SEQUENCE [LARGE SCALE GENOMIC DNA]</scope>
    <source>
        <strain evidence="3 4">AG-B5</strain>
    </source>
</reference>
<dbReference type="SMART" id="SM00577">
    <property type="entry name" value="CPDc"/>
    <property type="match status" value="1"/>
</dbReference>
<dbReference type="InterPro" id="IPR004274">
    <property type="entry name" value="FCP1_dom"/>
</dbReference>
<dbReference type="InterPro" id="IPR036412">
    <property type="entry name" value="HAD-like_sf"/>
</dbReference>
<dbReference type="InterPro" id="IPR050365">
    <property type="entry name" value="TIM50"/>
</dbReference>
<keyword evidence="4" id="KW-1185">Reference proteome</keyword>